<dbReference type="EMBL" id="CAUYUJ010005769">
    <property type="protein sequence ID" value="CAK0814876.1"/>
    <property type="molecule type" value="Genomic_DNA"/>
</dbReference>
<reference evidence="2" key="1">
    <citation type="submission" date="2023-10" db="EMBL/GenBank/DDBJ databases">
        <authorList>
            <person name="Chen Y."/>
            <person name="Shah S."/>
            <person name="Dougan E. K."/>
            <person name="Thang M."/>
            <person name="Chan C."/>
        </authorList>
    </citation>
    <scope>NUCLEOTIDE SEQUENCE [LARGE SCALE GENOMIC DNA]</scope>
</reference>
<evidence type="ECO:0000313" key="2">
    <source>
        <dbReference type="EMBL" id="CAK0814876.1"/>
    </source>
</evidence>
<protein>
    <submittedName>
        <fullName evidence="2">Uncharacterized protein</fullName>
    </submittedName>
</protein>
<comment type="caution">
    <text evidence="2">The sequence shown here is derived from an EMBL/GenBank/DDBJ whole genome shotgun (WGS) entry which is preliminary data.</text>
</comment>
<dbReference type="Proteomes" id="UP001189429">
    <property type="component" value="Unassembled WGS sequence"/>
</dbReference>
<feature type="compositionally biased region" description="Low complexity" evidence="1">
    <location>
        <begin position="94"/>
        <end position="106"/>
    </location>
</feature>
<proteinExistence type="predicted"/>
<evidence type="ECO:0000313" key="3">
    <source>
        <dbReference type="Proteomes" id="UP001189429"/>
    </source>
</evidence>
<name>A0ABN9RA73_9DINO</name>
<feature type="region of interest" description="Disordered" evidence="1">
    <location>
        <begin position="94"/>
        <end position="118"/>
    </location>
</feature>
<feature type="non-terminal residue" evidence="2">
    <location>
        <position position="193"/>
    </location>
</feature>
<sequence length="193" mass="21344">MVNVQKQRQRQADAKAWNCRCCWNDRTLERWRNGASFSARKLCKRSKSNRFHSVGGSGGASSVSVGVNAESEELKQANAKLQRVKKELAEAQKLAAARAQAPVAPAMDVDAGDGGEKDAARLEELREQIDTLEELPDSSGAVGALRLQAKPRPIQMQRVSQQILAADTREELKEKQLEAADQQLIELQTKHQE</sequence>
<gene>
    <name evidence="2" type="ORF">PCOR1329_LOCUS18369</name>
</gene>
<keyword evidence="3" id="KW-1185">Reference proteome</keyword>
<evidence type="ECO:0000256" key="1">
    <source>
        <dbReference type="SAM" id="MobiDB-lite"/>
    </source>
</evidence>
<accession>A0ABN9RA73</accession>
<organism evidence="2 3">
    <name type="scientific">Prorocentrum cordatum</name>
    <dbReference type="NCBI Taxonomy" id="2364126"/>
    <lineage>
        <taxon>Eukaryota</taxon>
        <taxon>Sar</taxon>
        <taxon>Alveolata</taxon>
        <taxon>Dinophyceae</taxon>
        <taxon>Prorocentrales</taxon>
        <taxon>Prorocentraceae</taxon>
        <taxon>Prorocentrum</taxon>
    </lineage>
</organism>